<evidence type="ECO:0000256" key="2">
    <source>
        <dbReference type="ARBA" id="ARBA00010671"/>
    </source>
</evidence>
<feature type="domain" description="Orn/Lys/Arg decarboxylase C-terminal" evidence="8">
    <location>
        <begin position="429"/>
        <end position="466"/>
    </location>
</feature>
<dbReference type="Gene3D" id="3.40.640.10">
    <property type="entry name" value="Type I PLP-dependent aspartate aminotransferase-like (Major domain)"/>
    <property type="match status" value="1"/>
</dbReference>
<dbReference type="InterPro" id="IPR036633">
    <property type="entry name" value="Prn/Lys/Arg_de-COase_C_sf"/>
</dbReference>
<proteinExistence type="inferred from homology"/>
<dbReference type="Gene3D" id="3.90.105.10">
    <property type="entry name" value="Molybdopterin biosynthesis moea protein, domain 2"/>
    <property type="match status" value="1"/>
</dbReference>
<keyword evidence="4" id="KW-0663">Pyridoxal phosphate</keyword>
<dbReference type="SUPFAM" id="SSF53383">
    <property type="entry name" value="PLP-dependent transferases"/>
    <property type="match status" value="1"/>
</dbReference>
<evidence type="ECO:0000256" key="5">
    <source>
        <dbReference type="ARBA" id="ARBA00023239"/>
    </source>
</evidence>
<dbReference type="GO" id="GO:0016831">
    <property type="term" value="F:carboxy-lyase activity"/>
    <property type="evidence" value="ECO:0007669"/>
    <property type="project" value="UniProtKB-KW"/>
</dbReference>
<evidence type="ECO:0000256" key="1">
    <source>
        <dbReference type="ARBA" id="ARBA00001933"/>
    </source>
</evidence>
<dbReference type="GO" id="GO:0008483">
    <property type="term" value="F:transaminase activity"/>
    <property type="evidence" value="ECO:0007669"/>
    <property type="project" value="UniProtKB-KW"/>
</dbReference>
<dbReference type="AlphaFoldDB" id="A0A7Z2ZNG4"/>
<evidence type="ECO:0000259" key="8">
    <source>
        <dbReference type="Pfam" id="PF03711"/>
    </source>
</evidence>
<keyword evidence="5" id="KW-0456">Lyase</keyword>
<evidence type="ECO:0000256" key="6">
    <source>
        <dbReference type="SAM" id="MobiDB-lite"/>
    </source>
</evidence>
<dbReference type="EMBL" id="CP051680">
    <property type="protein sequence ID" value="QJD85805.1"/>
    <property type="molecule type" value="Genomic_DNA"/>
</dbReference>
<name>A0A7Z2ZNG4_9BACL</name>
<accession>A0A7Z2ZNG4</accession>
<comment type="cofactor">
    <cofactor evidence="1">
        <name>pyridoxal 5'-phosphate</name>
        <dbReference type="ChEBI" id="CHEBI:597326"/>
    </cofactor>
</comment>
<keyword evidence="9" id="KW-0032">Aminotransferase</keyword>
<keyword evidence="3" id="KW-0210">Decarboxylase</keyword>
<dbReference type="Proteomes" id="UP000502248">
    <property type="component" value="Chromosome"/>
</dbReference>
<evidence type="ECO:0000256" key="4">
    <source>
        <dbReference type="ARBA" id="ARBA00022898"/>
    </source>
</evidence>
<feature type="domain" description="Orn/Lys/Arg decarboxylases family 1 pyridoxal-P attachment site" evidence="7">
    <location>
        <begin position="9"/>
        <end position="302"/>
    </location>
</feature>
<keyword evidence="10" id="KW-1185">Reference proteome</keyword>
<organism evidence="9 10">
    <name type="scientific">Cohnella herbarum</name>
    <dbReference type="NCBI Taxonomy" id="2728023"/>
    <lineage>
        <taxon>Bacteria</taxon>
        <taxon>Bacillati</taxon>
        <taxon>Bacillota</taxon>
        <taxon>Bacilli</taxon>
        <taxon>Bacillales</taxon>
        <taxon>Paenibacillaceae</taxon>
        <taxon>Cohnella</taxon>
    </lineage>
</organism>
<dbReference type="InterPro" id="IPR015421">
    <property type="entry name" value="PyrdxlP-dep_Trfase_major"/>
</dbReference>
<dbReference type="KEGG" id="cheb:HH215_23230"/>
<keyword evidence="9" id="KW-0808">Transferase</keyword>
<feature type="region of interest" description="Disordered" evidence="6">
    <location>
        <begin position="393"/>
        <end position="413"/>
    </location>
</feature>
<dbReference type="InterPro" id="IPR015424">
    <property type="entry name" value="PyrdxlP-dep_Trfase"/>
</dbReference>
<evidence type="ECO:0000256" key="3">
    <source>
        <dbReference type="ARBA" id="ARBA00022793"/>
    </source>
</evidence>
<evidence type="ECO:0000313" key="9">
    <source>
        <dbReference type="EMBL" id="QJD85805.1"/>
    </source>
</evidence>
<evidence type="ECO:0000313" key="10">
    <source>
        <dbReference type="Proteomes" id="UP000502248"/>
    </source>
</evidence>
<dbReference type="RefSeq" id="WP_169282062.1">
    <property type="nucleotide sequence ID" value="NZ_CP051680.1"/>
</dbReference>
<dbReference type="InterPro" id="IPR008286">
    <property type="entry name" value="Prn/Lys/Arg_de-COase_C"/>
</dbReference>
<sequence>MTIDRNKAPLYEALAAHARLRVHPFHVPGHKQRADWGEGLAASYYEPLLALDVTELSDTDDLHHPEGPLLEAQTLAADCFGAEETRFLVGGSTSGNLAMILGVCQPGDLVIVQRNVHKSIIHGLMLAGARAILLPPLIDNASGLATMPATELLQATVERYSEAKAVILSAPNYYGMSPDLKLLVAVAHRKGIPVLIDEAHGAHYGFHSDFPQSALQAGADLSVQSTHKMLSAMTMGAMLHMQGDRLPREQIRQALTMVQSSSPSFPIMGTLDLARRQLHAQGSQAFHSALESVKRAREGMERTPFRALGYDQYASEGISYDPLKLVLFDEGATLSGFELRDELIQRNCIAEMADSRYVVMAFGIGSKLADGEGLRTALLDIAKNISSGRERKLPEHTRTNTGRVTPKANDGLTSVPEPTLFGREVVSAQPVELDRSVGFIAAEWVIPYPPGIPVLYPGEAITEDIVEQLRHWKYEGAQIQGARDPELRTIQVRKP</sequence>
<protein>
    <submittedName>
        <fullName evidence="9">Aminotransferase class I/II-fold pyridoxal phosphate-dependent enzyme</fullName>
    </submittedName>
</protein>
<dbReference type="Pfam" id="PF01276">
    <property type="entry name" value="OKR_DC_1"/>
    <property type="match status" value="1"/>
</dbReference>
<dbReference type="PANTHER" id="PTHR43277">
    <property type="entry name" value="ARGININE DECARBOXYLASE"/>
    <property type="match status" value="1"/>
</dbReference>
<dbReference type="SUPFAM" id="SSF55904">
    <property type="entry name" value="Ornithine decarboxylase C-terminal domain"/>
    <property type="match status" value="1"/>
</dbReference>
<dbReference type="PANTHER" id="PTHR43277:SF3">
    <property type="entry name" value="DECARBOXYLASE, PUTATIVE-RELATED"/>
    <property type="match status" value="1"/>
</dbReference>
<evidence type="ECO:0000259" key="7">
    <source>
        <dbReference type="Pfam" id="PF01276"/>
    </source>
</evidence>
<dbReference type="InterPro" id="IPR052357">
    <property type="entry name" value="Orn_Lys_Arg_decarboxylase-I"/>
</dbReference>
<dbReference type="Pfam" id="PF03711">
    <property type="entry name" value="OKR_DC_1_C"/>
    <property type="match status" value="1"/>
</dbReference>
<dbReference type="InterPro" id="IPR000310">
    <property type="entry name" value="Orn/Lys/Arg_deCO2ase_major_dom"/>
</dbReference>
<reference evidence="9 10" key="1">
    <citation type="submission" date="2020-04" db="EMBL/GenBank/DDBJ databases">
        <title>Genome sequencing of novel species.</title>
        <authorList>
            <person name="Heo J."/>
            <person name="Kim S.-J."/>
            <person name="Kim J.-S."/>
            <person name="Hong S.-B."/>
            <person name="Kwon S.-W."/>
        </authorList>
    </citation>
    <scope>NUCLEOTIDE SEQUENCE [LARGE SCALE GENOMIC DNA]</scope>
    <source>
        <strain evidence="9 10">MFER-1</strain>
    </source>
</reference>
<gene>
    <name evidence="9" type="ORF">HH215_23230</name>
</gene>
<comment type="similarity">
    <text evidence="2">Belongs to the Orn/Lys/Arg decarboxylase class-I family.</text>
</comment>